<organism evidence="8 9">
    <name type="scientific">Hyaloperonospora brassicae</name>
    <name type="common">Brassica downy mildew</name>
    <name type="synonym">Peronospora brassicae</name>
    <dbReference type="NCBI Taxonomy" id="162125"/>
    <lineage>
        <taxon>Eukaryota</taxon>
        <taxon>Sar</taxon>
        <taxon>Stramenopiles</taxon>
        <taxon>Oomycota</taxon>
        <taxon>Peronosporomycetes</taxon>
        <taxon>Peronosporales</taxon>
        <taxon>Peronosporaceae</taxon>
        <taxon>Hyaloperonospora</taxon>
    </lineage>
</organism>
<dbReference type="InterPro" id="IPR009716">
    <property type="entry name" value="Ferroportin-1"/>
</dbReference>
<keyword evidence="4 7" id="KW-0812">Transmembrane</keyword>
<feature type="transmembrane region" description="Helical" evidence="7">
    <location>
        <begin position="420"/>
        <end position="439"/>
    </location>
</feature>
<proteinExistence type="inferred from homology"/>
<dbReference type="PANTHER" id="PTHR11660:SF57">
    <property type="entry name" value="SOLUTE CARRIER FAMILY 40 MEMBER"/>
    <property type="match status" value="1"/>
</dbReference>
<gene>
    <name evidence="8" type="ORF">HBR001_LOCUS4107</name>
</gene>
<keyword evidence="9" id="KW-1185">Reference proteome</keyword>
<feature type="transmembrane region" description="Helical" evidence="7">
    <location>
        <begin position="156"/>
        <end position="177"/>
    </location>
</feature>
<dbReference type="Pfam" id="PF06963">
    <property type="entry name" value="FPN1"/>
    <property type="match status" value="1"/>
</dbReference>
<feature type="transmembrane region" description="Helical" evidence="7">
    <location>
        <begin position="122"/>
        <end position="144"/>
    </location>
</feature>
<keyword evidence="7" id="KW-0406">Ion transport</keyword>
<feature type="transmembrane region" description="Helical" evidence="7">
    <location>
        <begin position="225"/>
        <end position="246"/>
    </location>
</feature>
<evidence type="ECO:0000256" key="3">
    <source>
        <dbReference type="ARBA" id="ARBA00022448"/>
    </source>
</evidence>
<evidence type="ECO:0000313" key="9">
    <source>
        <dbReference type="Proteomes" id="UP001162031"/>
    </source>
</evidence>
<dbReference type="PANTHER" id="PTHR11660">
    <property type="entry name" value="SOLUTE CARRIER FAMILY 40 MEMBER"/>
    <property type="match status" value="1"/>
</dbReference>
<feature type="transmembrane region" description="Helical" evidence="7">
    <location>
        <begin position="41"/>
        <end position="60"/>
    </location>
</feature>
<feature type="transmembrane region" description="Helical" evidence="7">
    <location>
        <begin position="451"/>
        <end position="471"/>
    </location>
</feature>
<evidence type="ECO:0000256" key="1">
    <source>
        <dbReference type="ARBA" id="ARBA00004141"/>
    </source>
</evidence>
<comment type="caution">
    <text evidence="8">The sequence shown here is derived from an EMBL/GenBank/DDBJ whole genome shotgun (WGS) entry which is preliminary data.</text>
</comment>
<evidence type="ECO:0000256" key="5">
    <source>
        <dbReference type="ARBA" id="ARBA00022989"/>
    </source>
</evidence>
<accession>A0AAV0TUX5</accession>
<evidence type="ECO:0000256" key="4">
    <source>
        <dbReference type="ARBA" id="ARBA00022692"/>
    </source>
</evidence>
<comment type="subcellular location">
    <subcellularLocation>
        <location evidence="1 7">Membrane</location>
        <topology evidence="1 7">Multi-pass membrane protein</topology>
    </subcellularLocation>
</comment>
<dbReference type="GO" id="GO:0016020">
    <property type="term" value="C:membrane"/>
    <property type="evidence" value="ECO:0007669"/>
    <property type="project" value="UniProtKB-SubCell"/>
</dbReference>
<protein>
    <recommendedName>
        <fullName evidence="7">Solute carrier family 40 member</fullName>
    </recommendedName>
</protein>
<feature type="transmembrane region" description="Helical" evidence="7">
    <location>
        <begin position="189"/>
        <end position="213"/>
    </location>
</feature>
<comment type="function">
    <text evidence="7">May be involved in iron transport and iron homeostasis.</text>
</comment>
<evidence type="ECO:0000256" key="7">
    <source>
        <dbReference type="RuleBase" id="RU365065"/>
    </source>
</evidence>
<dbReference type="InterPro" id="IPR036259">
    <property type="entry name" value="MFS_trans_sf"/>
</dbReference>
<dbReference type="EMBL" id="CANTFL010000748">
    <property type="protein sequence ID" value="CAI5727516.1"/>
    <property type="molecule type" value="Genomic_DNA"/>
</dbReference>
<dbReference type="Proteomes" id="UP001162031">
    <property type="component" value="Unassembled WGS sequence"/>
</dbReference>
<dbReference type="Gene3D" id="1.20.1250.20">
    <property type="entry name" value="MFS general substrate transporter like domains"/>
    <property type="match status" value="1"/>
</dbReference>
<feature type="transmembrane region" description="Helical" evidence="7">
    <location>
        <begin position="543"/>
        <end position="564"/>
    </location>
</feature>
<comment type="similarity">
    <text evidence="2 7">Belongs to the ferroportin (FP) (TC 2.A.100) family. SLC40A subfamily.</text>
</comment>
<keyword evidence="5 7" id="KW-1133">Transmembrane helix</keyword>
<dbReference type="GO" id="GO:0005381">
    <property type="term" value="F:iron ion transmembrane transporter activity"/>
    <property type="evidence" value="ECO:0007669"/>
    <property type="project" value="UniProtKB-UniRule"/>
</dbReference>
<keyword evidence="3 7" id="KW-0813">Transport</keyword>
<evidence type="ECO:0000313" key="8">
    <source>
        <dbReference type="EMBL" id="CAI5727516.1"/>
    </source>
</evidence>
<dbReference type="SUPFAM" id="SSF103473">
    <property type="entry name" value="MFS general substrate transporter"/>
    <property type="match status" value="1"/>
</dbReference>
<evidence type="ECO:0000256" key="2">
    <source>
        <dbReference type="ARBA" id="ARBA00006279"/>
    </source>
</evidence>
<comment type="caution">
    <text evidence="7">Lacks conserved residue(s) required for the propagation of feature annotation.</text>
</comment>
<name>A0AAV0TUX5_HYABA</name>
<dbReference type="AlphaFoldDB" id="A0AAV0TUX5"/>
<feature type="transmembrane region" description="Helical" evidence="7">
    <location>
        <begin position="383"/>
        <end position="408"/>
    </location>
</feature>
<dbReference type="CDD" id="cd17480">
    <property type="entry name" value="MFS_SLC40A1_like"/>
    <property type="match status" value="1"/>
</dbReference>
<reference evidence="8" key="1">
    <citation type="submission" date="2022-12" db="EMBL/GenBank/DDBJ databases">
        <authorList>
            <person name="Webb A."/>
        </authorList>
    </citation>
    <scope>NUCLEOTIDE SEQUENCE</scope>
    <source>
        <strain evidence="8">Hp1</strain>
    </source>
</reference>
<evidence type="ECO:0000256" key="6">
    <source>
        <dbReference type="ARBA" id="ARBA00023136"/>
    </source>
</evidence>
<sequence length="592" mass="64935">MEATAFACVSVGVASALLLVDGAVCLLQVNAACLVTRASSIVMLIIGVSALGPVIGWIYAATVNRCDADAQGQRHALQVDTCLDVEVYGLADCHQSCCRRCREKQQDGRCNECSSRTQPQRVWVYLCAAHLLSSWGDHMWQFAIPVLFMEIFVDTLLPSACFSLVVYATCFLAIPPVGRYLDAVHRWQAMRLAIVLENVMVVASAMLLGAMLLLTDADGLHKPTWTWPLTLLYVGTLVCGGVGQVLSEAQTLSTERDWIVIIAQDSGSERSGALASLNTTLRRIDLACKLLGPLAFGVIIDFAGREPTTRALIGASTIVIWNCLSTPLEYCMMRDICKLVPGLSSKEIGSSSRAHRHRQSAADGQSALSCYAAQWRNYMRHPVFLLSFSYCALHMTVLDNGSLSTAYLKWRGVPNSLLGLSRGVGAVFGLVGTLLFPYLRRTVARLEQVAVWSIWLMWLSLVPVALAFVLVGESRESDYVMLSCTIGARLWLWSGDLAETQIMQEWVEPSRRGAVNAMQTATCQLFLILLQLMGVVFHDPSQFEALVFVSVAAVLAAAVGFTFWDVQFGHRRSLYVQHDGPIDETKAVRILL</sequence>
<keyword evidence="6 7" id="KW-0472">Membrane</keyword>